<dbReference type="GO" id="GO:0000978">
    <property type="term" value="F:RNA polymerase II cis-regulatory region sequence-specific DNA binding"/>
    <property type="evidence" value="ECO:0007669"/>
    <property type="project" value="TreeGrafter"/>
</dbReference>
<keyword evidence="15" id="KW-1185">Reference proteome</keyword>
<dbReference type="GO" id="GO:0030154">
    <property type="term" value="P:cell differentiation"/>
    <property type="evidence" value="ECO:0007669"/>
    <property type="project" value="TreeGrafter"/>
</dbReference>
<feature type="domain" description="MH2" evidence="13">
    <location>
        <begin position="518"/>
        <end position="1379"/>
    </location>
</feature>
<dbReference type="Pfam" id="PF03165">
    <property type="entry name" value="MH1"/>
    <property type="match status" value="1"/>
</dbReference>
<reference evidence="14" key="1">
    <citation type="submission" date="2021-12" db="EMBL/GenBank/DDBJ databases">
        <authorList>
            <person name="King R."/>
        </authorList>
    </citation>
    <scope>NUCLEOTIDE SEQUENCE</scope>
</reference>
<dbReference type="CDD" id="cd10492">
    <property type="entry name" value="MH1_SMAD_4"/>
    <property type="match status" value="1"/>
</dbReference>
<dbReference type="Gene3D" id="3.90.520.10">
    <property type="entry name" value="SMAD MH1 domain"/>
    <property type="match status" value="1"/>
</dbReference>
<dbReference type="PROSITE" id="PS51076">
    <property type="entry name" value="MH2"/>
    <property type="match status" value="1"/>
</dbReference>
<dbReference type="SMART" id="SM00524">
    <property type="entry name" value="DWB"/>
    <property type="match status" value="2"/>
</dbReference>
<dbReference type="InterPro" id="IPR017855">
    <property type="entry name" value="SMAD-like_dom_sf"/>
</dbReference>
<dbReference type="SUPFAM" id="SSF56366">
    <property type="entry name" value="SMAD MH1 domain"/>
    <property type="match status" value="1"/>
</dbReference>
<evidence type="ECO:0000259" key="13">
    <source>
        <dbReference type="PROSITE" id="PS51076"/>
    </source>
</evidence>
<dbReference type="InterPro" id="IPR001132">
    <property type="entry name" value="SMAD_dom_Dwarfin-type"/>
</dbReference>
<organism evidence="14 15">
    <name type="scientific">Chrysodeixis includens</name>
    <name type="common">Soybean looper</name>
    <name type="synonym">Pseudoplusia includens</name>
    <dbReference type="NCBI Taxonomy" id="689277"/>
    <lineage>
        <taxon>Eukaryota</taxon>
        <taxon>Metazoa</taxon>
        <taxon>Ecdysozoa</taxon>
        <taxon>Arthropoda</taxon>
        <taxon>Hexapoda</taxon>
        <taxon>Insecta</taxon>
        <taxon>Pterygota</taxon>
        <taxon>Neoptera</taxon>
        <taxon>Endopterygota</taxon>
        <taxon>Lepidoptera</taxon>
        <taxon>Glossata</taxon>
        <taxon>Ditrysia</taxon>
        <taxon>Noctuoidea</taxon>
        <taxon>Noctuidae</taxon>
        <taxon>Plusiinae</taxon>
        <taxon>Chrysodeixis</taxon>
    </lineage>
</organism>
<dbReference type="PANTHER" id="PTHR13703">
    <property type="entry name" value="SMAD"/>
    <property type="match status" value="1"/>
</dbReference>
<evidence type="ECO:0000259" key="12">
    <source>
        <dbReference type="PROSITE" id="PS51075"/>
    </source>
</evidence>
<dbReference type="GO" id="GO:0060395">
    <property type="term" value="P:SMAD protein signal transduction"/>
    <property type="evidence" value="ECO:0007669"/>
    <property type="project" value="TreeGrafter"/>
</dbReference>
<evidence type="ECO:0000256" key="9">
    <source>
        <dbReference type="RuleBase" id="RU361195"/>
    </source>
</evidence>
<keyword evidence="5 9" id="KW-0805">Transcription regulation</keyword>
<evidence type="ECO:0000256" key="7">
    <source>
        <dbReference type="ARBA" id="ARBA00023163"/>
    </source>
</evidence>
<dbReference type="SMART" id="SM00523">
    <property type="entry name" value="DWA"/>
    <property type="match status" value="1"/>
</dbReference>
<evidence type="ECO:0000256" key="6">
    <source>
        <dbReference type="ARBA" id="ARBA00023125"/>
    </source>
</evidence>
<dbReference type="InterPro" id="IPR008984">
    <property type="entry name" value="SMAD_FHA_dom_sf"/>
</dbReference>
<dbReference type="InterPro" id="IPR013790">
    <property type="entry name" value="Dwarfin"/>
</dbReference>
<dbReference type="Gene3D" id="2.60.200.10">
    <property type="match status" value="15"/>
</dbReference>
<dbReference type="GO" id="GO:0009653">
    <property type="term" value="P:anatomical structure morphogenesis"/>
    <property type="evidence" value="ECO:0007669"/>
    <property type="project" value="TreeGrafter"/>
</dbReference>
<dbReference type="FunFam" id="2.60.200.10:FF:000002">
    <property type="entry name" value="Mothers against decapentaplegic homolog"/>
    <property type="match status" value="1"/>
</dbReference>
<dbReference type="Proteomes" id="UP001154114">
    <property type="component" value="Chromosome 22"/>
</dbReference>
<gene>
    <name evidence="14" type="ORF">CINC_LOCUS7182</name>
</gene>
<feature type="domain" description="MH1" evidence="12">
    <location>
        <begin position="14"/>
        <end position="138"/>
    </location>
</feature>
<feature type="region of interest" description="Disordered" evidence="11">
    <location>
        <begin position="279"/>
        <end position="318"/>
    </location>
</feature>
<dbReference type="GO" id="GO:0071144">
    <property type="term" value="C:heteromeric SMAD protein complex"/>
    <property type="evidence" value="ECO:0007669"/>
    <property type="project" value="TreeGrafter"/>
</dbReference>
<dbReference type="GO" id="GO:0051239">
    <property type="term" value="P:regulation of multicellular organismal process"/>
    <property type="evidence" value="ECO:0007669"/>
    <property type="project" value="UniProtKB-ARBA"/>
</dbReference>
<dbReference type="GO" id="GO:0030509">
    <property type="term" value="P:BMP signaling pathway"/>
    <property type="evidence" value="ECO:0007669"/>
    <property type="project" value="TreeGrafter"/>
</dbReference>
<dbReference type="GO" id="GO:0046872">
    <property type="term" value="F:metal ion binding"/>
    <property type="evidence" value="ECO:0007669"/>
    <property type="project" value="UniProtKB-KW"/>
</dbReference>
<evidence type="ECO:0000256" key="1">
    <source>
        <dbReference type="ARBA" id="ARBA00005545"/>
    </source>
</evidence>
<dbReference type="InterPro" id="IPR013019">
    <property type="entry name" value="MAD_homology_MH1"/>
</dbReference>
<dbReference type="SUPFAM" id="SSF49879">
    <property type="entry name" value="SMAD/FHA domain"/>
    <property type="match status" value="15"/>
</dbReference>
<dbReference type="InterPro" id="IPR036578">
    <property type="entry name" value="SMAD_MH1_sf"/>
</dbReference>
<keyword evidence="4" id="KW-0862">Zinc</keyword>
<evidence type="ECO:0000313" key="14">
    <source>
        <dbReference type="EMBL" id="CAD0204877.1"/>
    </source>
</evidence>
<keyword evidence="7 9" id="KW-0804">Transcription</keyword>
<dbReference type="Pfam" id="PF03166">
    <property type="entry name" value="MH2"/>
    <property type="match status" value="2"/>
</dbReference>
<comment type="similarity">
    <text evidence="1 9">Belongs to the dwarfin/SMAD family.</text>
</comment>
<name>A0A9N8L541_CHRIL</name>
<keyword evidence="10" id="KW-0175">Coiled coil</keyword>
<feature type="region of interest" description="Disordered" evidence="11">
    <location>
        <begin position="349"/>
        <end position="431"/>
    </location>
</feature>
<feature type="coiled-coil region" evidence="10">
    <location>
        <begin position="33"/>
        <end position="60"/>
    </location>
</feature>
<evidence type="ECO:0000256" key="4">
    <source>
        <dbReference type="ARBA" id="ARBA00022833"/>
    </source>
</evidence>
<feature type="compositionally biased region" description="Polar residues" evidence="11">
    <location>
        <begin position="357"/>
        <end position="379"/>
    </location>
</feature>
<feature type="compositionally biased region" description="Low complexity" evidence="11">
    <location>
        <begin position="291"/>
        <end position="309"/>
    </location>
</feature>
<evidence type="ECO:0000256" key="10">
    <source>
        <dbReference type="SAM" id="Coils"/>
    </source>
</evidence>
<evidence type="ECO:0000256" key="5">
    <source>
        <dbReference type="ARBA" id="ARBA00023015"/>
    </source>
</evidence>
<dbReference type="GO" id="GO:0040024">
    <property type="term" value="P:dauer larval development"/>
    <property type="evidence" value="ECO:0007669"/>
    <property type="project" value="UniProtKB-ARBA"/>
</dbReference>
<dbReference type="PROSITE" id="PS51075">
    <property type="entry name" value="MH1"/>
    <property type="match status" value="1"/>
</dbReference>
<feature type="compositionally biased region" description="Polar residues" evidence="11">
    <location>
        <begin position="389"/>
        <end position="406"/>
    </location>
</feature>
<dbReference type="GO" id="GO:0070411">
    <property type="term" value="F:I-SMAD binding"/>
    <property type="evidence" value="ECO:0007669"/>
    <property type="project" value="TreeGrafter"/>
</dbReference>
<dbReference type="EMBL" id="LR824025">
    <property type="protein sequence ID" value="CAD0204877.1"/>
    <property type="molecule type" value="Genomic_DNA"/>
</dbReference>
<dbReference type="FunFam" id="3.90.520.10:FF:000002">
    <property type="entry name" value="Mothers against decapentaplegic homolog"/>
    <property type="match status" value="1"/>
</dbReference>
<evidence type="ECO:0000256" key="8">
    <source>
        <dbReference type="ARBA" id="ARBA00023242"/>
    </source>
</evidence>
<accession>A0A9N8L541</accession>
<keyword evidence="8 9" id="KW-0539">Nucleus</keyword>
<keyword evidence="3" id="KW-0479">Metal-binding</keyword>
<evidence type="ECO:0000256" key="2">
    <source>
        <dbReference type="ARBA" id="ARBA00022490"/>
    </source>
</evidence>
<dbReference type="OrthoDB" id="5875866at2759"/>
<dbReference type="GO" id="GO:0000981">
    <property type="term" value="F:DNA-binding transcription factor activity, RNA polymerase II-specific"/>
    <property type="evidence" value="ECO:0007669"/>
    <property type="project" value="TreeGrafter"/>
</dbReference>
<sequence>MNTTAPTSADACLSIVHSLMCHRQGGESEGFSKRAIESLVKKLKEKRDELDSLITAITTNGAHPSKCVTIQRTLDGRLQVAGRKGFPHVIYARIWRWPDLHKNELKHVKFCQFAFDLKCDSVCVNPYHYERVVSPGIGLTLQSGPSRLVKDEYTAGLSGNGMDMDTGEMVTIQHHATSPRHHHSSMPHHHQQFQTANIIINQGQRRSEHVFWWSREPRRPCEPRRAAHARAALRAGGGTRTAPAPALLGHAAALAGGLAPRAWARRALGPAGGLASPRVAAAPSMSPATPQMPSMSRPLSLPSPQQLAMAQQRAVAPKLEPPDTMDARAMWLPKRMNHSAMPVSMSPGATTPLIDGPNTTFFTSEQTTNDNTQLAQQPLPNVGIPENHASGTVSPGSGEGSQQNGFATDGSPAPQPSPLPHRTQHQQQQVHIRVESPISELQKPLLLPACNLARVKARGEMRRIRICTWTGNNTLTYTQSLAPPPAAPPVPLDAPAHHHYYNGNPGGLLSSQPAPEYWCSVAYFELDTQVGETFKVPSSRPNVTVLRSTLVPCLSLNVLHANATLSPHCARVLTISVYCTLVYRKDIEARATRAPAPAAAPAPRSAVSLFPIVLRISAVDGYVDPSGGNRFCLGALSNVHRTEQSERARLHIGKGVQLDLRGEGDVWLRCLSDHSVFVQSYYLDREAGRAPGDAVHKIYPSACIKVFVQSYYLDREAGRAPGDAVHKIYPSACIKVFVQSYYLDREAGRAPGDAVHKIYPSACIKVFVQSYYLDREAGRAPGDAVHKIYPSACIKVFVQSYYLDREAGRAPGDAVHKIYPSACIKVTIVLYCRCSCSPTTWTARPRARGRRAQDIPLRLYQGNYSAVLQVFVQSYYLDREAGRAPGDAVHKIYPSACIKVTIVLYCRCSCSPTTWTARPAARRGRRAQDIPLRLYQGNYSAVLQVFVQSYYLDREVGRARGRRAQDIPLRLYQGNYSAVLQVFVQSYYLDREAGRAPGDAVHKIYPSACIKVFVQSYYLDREAGRAPGDAVHKIYPSACIKVFVQSYYLDREVGRAPGDAVHKIYPSACIKVTIVLYCRCSCSPTTWTARPAARPGTPCTRYPLCVYQGNYSAILQVFVQSYYLDREAGRAPGDAVHKIYPSACIKVFVQSYYLDREAGRAPGDAVHKIYPSACIKVFVQSYYLDREAGRAPGDAVHKIYPSACIKVFVQSYYLDREAGRAPGDAVHKIYPSACIKVFVQSYYLDREAGRAPGDAVHKIYPSACIKVFDLRQCHRQMQSQAATAQAAAAAQAAAVAGHIQPQHPTMNKCLSAAAGIGVDDLRRLCIVRLSFVKGWGPDYPRTSIKETPCWVEVHLHRALQLLDEVLHTMPIDGPRSNIE</sequence>
<protein>
    <recommendedName>
        <fullName evidence="9">Mothers against decapentaplegic homolog</fullName>
        <shortName evidence="9">MAD homolog</shortName>
        <shortName evidence="9">Mothers against DPP homolog</shortName>
    </recommendedName>
    <alternativeName>
        <fullName evidence="9">SMAD family member</fullName>
    </alternativeName>
</protein>
<dbReference type="GO" id="GO:0005737">
    <property type="term" value="C:cytoplasm"/>
    <property type="evidence" value="ECO:0007669"/>
    <property type="project" value="UniProtKB-SubCell"/>
</dbReference>
<keyword evidence="2 9" id="KW-0963">Cytoplasm</keyword>
<evidence type="ECO:0000256" key="11">
    <source>
        <dbReference type="SAM" id="MobiDB-lite"/>
    </source>
</evidence>
<keyword evidence="6" id="KW-0238">DNA-binding</keyword>
<evidence type="ECO:0000256" key="3">
    <source>
        <dbReference type="ARBA" id="ARBA00022723"/>
    </source>
</evidence>
<dbReference type="InterPro" id="IPR003619">
    <property type="entry name" value="MAD_homology1_Dwarfin-type"/>
</dbReference>
<dbReference type="GO" id="GO:0050793">
    <property type="term" value="P:regulation of developmental process"/>
    <property type="evidence" value="ECO:0007669"/>
    <property type="project" value="UniProtKB-ARBA"/>
</dbReference>
<proteinExistence type="inferred from homology"/>
<comment type="subcellular location">
    <subcellularLocation>
        <location evidence="9">Cytoplasm</location>
    </subcellularLocation>
    <subcellularLocation>
        <location evidence="9">Nucleus</location>
    </subcellularLocation>
</comment>
<dbReference type="PANTHER" id="PTHR13703:SF45">
    <property type="entry name" value="MOTHERS AGAINST DECAPENTAPLEGIC HOMOLOG"/>
    <property type="match status" value="1"/>
</dbReference>
<evidence type="ECO:0000313" key="15">
    <source>
        <dbReference type="Proteomes" id="UP001154114"/>
    </source>
</evidence>